<dbReference type="InterPro" id="IPR001296">
    <property type="entry name" value="Glyco_trans_1"/>
</dbReference>
<dbReference type="AlphaFoldDB" id="A0A1I0D8D9"/>
<evidence type="ECO:0000259" key="1">
    <source>
        <dbReference type="Pfam" id="PF00534"/>
    </source>
</evidence>
<dbReference type="OrthoDB" id="9804196at2"/>
<feature type="domain" description="Glycosyltransferase subfamily 4-like N-terminal" evidence="2">
    <location>
        <begin position="17"/>
        <end position="147"/>
    </location>
</feature>
<sequence length="375" mass="44113">MNKPIRVLNLFTIMNRGGAETMVMNYYRNIDRNKIQFDFLVHREEEGAYEKEILELGGRIYRMPPIYPKNFSLYKKKIKEFFKEHPEYKIIHSHMSELGYFAFKEAKRQNIPIRICHAHNAPHGFDLKMIVRNYFKYAMIPYVTHMFTCGKEAGDWLFGKENSLNVIMLNNAVDAKKFIYDFELSKKLKKDMNLENKFIIGHIGRFTKQKNHVFLINIFNEIQKMDKSARLILVGMGEEEDRIRNKVKSLKLEEKVKFLGVRNDIHQLMQVFDVFLFPSLFEGLPVTLIEAQAAGLPCIISDNITDQCVITDMVRKVSLDKSAIQWAEELVEFKDCAKRKKTLDLIVKNKFDIKENAQWLTNFYLKSINNLSEIK</sequence>
<dbReference type="InterPro" id="IPR050194">
    <property type="entry name" value="Glycosyltransferase_grp1"/>
</dbReference>
<dbReference type="InterPro" id="IPR028098">
    <property type="entry name" value="Glyco_trans_4-like_N"/>
</dbReference>
<dbReference type="GO" id="GO:0016757">
    <property type="term" value="F:glycosyltransferase activity"/>
    <property type="evidence" value="ECO:0007669"/>
    <property type="project" value="InterPro"/>
</dbReference>
<dbReference type="Gene3D" id="3.40.50.2000">
    <property type="entry name" value="Glycogen Phosphorylase B"/>
    <property type="match status" value="2"/>
</dbReference>
<dbReference type="SUPFAM" id="SSF53756">
    <property type="entry name" value="UDP-Glycosyltransferase/glycogen phosphorylase"/>
    <property type="match status" value="1"/>
</dbReference>
<accession>A0A1I0D8D9</accession>
<reference evidence="4" key="1">
    <citation type="submission" date="2016-10" db="EMBL/GenBank/DDBJ databases">
        <authorList>
            <person name="Varghese N."/>
            <person name="Submissions S."/>
        </authorList>
    </citation>
    <scope>NUCLEOTIDE SEQUENCE [LARGE SCALE GENOMIC DNA]</scope>
    <source>
        <strain evidence="4">DSM 1551</strain>
    </source>
</reference>
<protein>
    <submittedName>
        <fullName evidence="3">Glycosyltransferase involved in cell wall bisynthesis</fullName>
    </submittedName>
</protein>
<dbReference type="Pfam" id="PF00534">
    <property type="entry name" value="Glycos_transf_1"/>
    <property type="match status" value="1"/>
</dbReference>
<gene>
    <name evidence="3" type="ORF">SAMN04489758_10566</name>
</gene>
<feature type="domain" description="Glycosyl transferase family 1" evidence="1">
    <location>
        <begin position="189"/>
        <end position="334"/>
    </location>
</feature>
<evidence type="ECO:0000259" key="2">
    <source>
        <dbReference type="Pfam" id="PF13439"/>
    </source>
</evidence>
<dbReference type="EMBL" id="FOIN01000005">
    <property type="protein sequence ID" value="SET28473.1"/>
    <property type="molecule type" value="Genomic_DNA"/>
</dbReference>
<dbReference type="Pfam" id="PF13439">
    <property type="entry name" value="Glyco_transf_4"/>
    <property type="match status" value="1"/>
</dbReference>
<name>A0A1I0D8D9_9FIRM</name>
<dbReference type="CDD" id="cd03812">
    <property type="entry name" value="GT4_CapH-like"/>
    <property type="match status" value="1"/>
</dbReference>
<dbReference type="Proteomes" id="UP000198558">
    <property type="component" value="Unassembled WGS sequence"/>
</dbReference>
<evidence type="ECO:0000313" key="4">
    <source>
        <dbReference type="Proteomes" id="UP000198558"/>
    </source>
</evidence>
<evidence type="ECO:0000313" key="3">
    <source>
        <dbReference type="EMBL" id="SET28473.1"/>
    </source>
</evidence>
<dbReference type="GeneID" id="78287789"/>
<keyword evidence="4" id="KW-1185">Reference proteome</keyword>
<dbReference type="RefSeq" id="WP_092352659.1">
    <property type="nucleotide sequence ID" value="NZ_CAMWPS010000059.1"/>
</dbReference>
<keyword evidence="3" id="KW-0808">Transferase</keyword>
<dbReference type="PANTHER" id="PTHR45947">
    <property type="entry name" value="SULFOQUINOVOSYL TRANSFERASE SQD2"/>
    <property type="match status" value="1"/>
</dbReference>
<proteinExistence type="predicted"/>
<dbReference type="PANTHER" id="PTHR45947:SF3">
    <property type="entry name" value="SULFOQUINOVOSYL TRANSFERASE SQD2"/>
    <property type="match status" value="1"/>
</dbReference>
<organism evidence="3 4">
    <name type="scientific">Thomasclavelia cocleata</name>
    <dbReference type="NCBI Taxonomy" id="69824"/>
    <lineage>
        <taxon>Bacteria</taxon>
        <taxon>Bacillati</taxon>
        <taxon>Bacillota</taxon>
        <taxon>Erysipelotrichia</taxon>
        <taxon>Erysipelotrichales</taxon>
        <taxon>Coprobacillaceae</taxon>
        <taxon>Thomasclavelia</taxon>
    </lineage>
</organism>